<evidence type="ECO:0000256" key="4">
    <source>
        <dbReference type="ARBA" id="ARBA00022692"/>
    </source>
</evidence>
<proteinExistence type="predicted"/>
<keyword evidence="2" id="KW-0813">Transport</keyword>
<evidence type="ECO:0000256" key="2">
    <source>
        <dbReference type="ARBA" id="ARBA00022448"/>
    </source>
</evidence>
<dbReference type="PANTHER" id="PTHR10027">
    <property type="entry name" value="CALCIUM-ACTIVATED POTASSIUM CHANNEL ALPHA CHAIN"/>
    <property type="match status" value="1"/>
</dbReference>
<dbReference type="VEuPathDB" id="FungiDB:BDEG_24169"/>
<comment type="subcellular location">
    <subcellularLocation>
        <location evidence="1">Membrane</location>
        <topology evidence="1">Multi-pass membrane protein</topology>
    </subcellularLocation>
</comment>
<dbReference type="Proteomes" id="UP000077115">
    <property type="component" value="Unassembled WGS sequence"/>
</dbReference>
<dbReference type="PRINTS" id="PR00169">
    <property type="entry name" value="KCHANNEL"/>
</dbReference>
<dbReference type="STRING" id="403673.A0A177WK29"/>
<keyword evidence="6" id="KW-0630">Potassium</keyword>
<dbReference type="Gene3D" id="1.20.120.350">
    <property type="entry name" value="Voltage-gated potassium channels. Chain C"/>
    <property type="match status" value="1"/>
</dbReference>
<feature type="domain" description="Ion transport" evidence="13">
    <location>
        <begin position="192"/>
        <end position="405"/>
    </location>
</feature>
<evidence type="ECO:0000256" key="12">
    <source>
        <dbReference type="SAM" id="Phobius"/>
    </source>
</evidence>
<dbReference type="EMBL" id="DS022304">
    <property type="protein sequence ID" value="OAJ40433.1"/>
    <property type="molecule type" value="Genomic_DNA"/>
</dbReference>
<organism evidence="16 17">
    <name type="scientific">Batrachochytrium dendrobatidis (strain JEL423)</name>
    <dbReference type="NCBI Taxonomy" id="403673"/>
    <lineage>
        <taxon>Eukaryota</taxon>
        <taxon>Fungi</taxon>
        <taxon>Fungi incertae sedis</taxon>
        <taxon>Chytridiomycota</taxon>
        <taxon>Chytridiomycota incertae sedis</taxon>
        <taxon>Chytridiomycetes</taxon>
        <taxon>Rhizophydiales</taxon>
        <taxon>Rhizophydiales incertae sedis</taxon>
        <taxon>Batrachochytrium</taxon>
    </lineage>
</organism>
<dbReference type="InterPro" id="IPR003148">
    <property type="entry name" value="RCK_N"/>
</dbReference>
<sequence length="1250" mass="141861">MSLSTSTIVATETNVSNSSNTIYFPSDGQDGIITDATFSSAVVALIFPFVAIPLCVIGARLVKYAWKIYQAKKYGYDGDLFEDPLAELGLKIRRGYENTAEIRKIRKEQRSLRAKFQQRTKINEMAIQESGVNSVGMEEIRDKFIKQFPQLQVAEGYLSNLRQQTRRTWINRFSPDAVRRWISVSRYARAWMVFQVFCTVLAILNYVMLTYLVHQDDRTERKLIKNLDLFYAAIFLIDYFLSFYTAEDRLRFFINYLSLIDLLSIVSPFVFVLISSDTKFVWFVGLIRIFRATRILRTYRILAFSQSEETRELTVFILNFANFIFFSASVINATETLVVKFNTPPSLQNWHDSLYYIMVTFSTIGFGDLTPNSSISRIIVMFLIILVIVYVPYQTGKILELYNSLSRYQRASHQASSSHPHVILSGGITASSLIDFCREYFIADQLGTIVILHTQEPNIDIRRLLNHPFYRNRLIYLRGNLMSVHDLRRASAQYATALFLLNTQSSETTTNIDSHNEVEELKHARSMDAQILMQSLVSKNGFPGLPVFAQVQDIRSKDLSNHCGCDRTLCIDEIKMSLMAANCIVPGIQTLVLNLIHSYKELENNTLSDFWMQEYQCGVANQVYTFKIPAGLVGMKFHDAAREVYTIYGTIIFALISSNAGFNQNPVRMRIDRAYRIKNDDIAFCISDGGDEMLLRIALHFKEQYKKTELDQRDLELEMEDVIGKRDGTLQLDKASTTLFDGLLDKSNFQEIQCEKLPLGSMPADLFGHIILCGQMTARAVRQFVASICGEDMNEPKKPNTPTSSKKAASSTCSEDTPVLRPNIPRAPIVCLMETLPKVDDLGIWADVLSHENVYIVQGTPLKKTSLTQAGVDRCLRLVVLANSDGSNSNNDSVPDSQALFIVKMLQREWPRVRFLVELVDGSNVKYFSARNMEWDTNNLRMQSILSNYALTLGDRLDLYRKVRAENAKQSSIWFQLVQFVFESSNGSKKQHTSKHHDYSQAESNYKKSINNQQSNSGKPSQKRFTPANAVTQANSQGDYEMLSSLVDSSASANNDTFQTDKEVLEDQDDDLPNDQDNAEEDATGRESHREVPITEAYLQKLLEEAELNESGLSPYPVYHFDRHFAAGMVATSSFMHSLLCQSYFRPYIVDVVRALIANVVHLPVTEFYAGKKYIELVHYCLSVGYVPIGLYRRGIPNTRGKAASPTSASKSQHPNLSQAFDADTMPYVYTNCRSGDIVQAFDLVFAIKQ</sequence>
<dbReference type="eggNOG" id="KOG1420">
    <property type="taxonomic scope" value="Eukaryota"/>
</dbReference>
<feature type="domain" description="Calcium-activated potassium channel BK alpha subunit" evidence="14">
    <location>
        <begin position="566"/>
        <end position="655"/>
    </location>
</feature>
<keyword evidence="10" id="KW-0407">Ion channel</keyword>
<reference evidence="16 17" key="2">
    <citation type="submission" date="2016-05" db="EMBL/GenBank/DDBJ databases">
        <title>Lineage-specific infection strategies underlie the spectrum of fungal disease in amphibians.</title>
        <authorList>
            <person name="Cuomo C.A."/>
            <person name="Farrer R.A."/>
            <person name="James T."/>
            <person name="Longcore J."/>
            <person name="Birren B."/>
        </authorList>
    </citation>
    <scope>NUCLEOTIDE SEQUENCE [LARGE SCALE GENOMIC DNA]</scope>
    <source>
        <strain evidence="16 17">JEL423</strain>
    </source>
</reference>
<feature type="region of interest" description="Disordered" evidence="11">
    <location>
        <begin position="792"/>
        <end position="817"/>
    </location>
</feature>
<dbReference type="PANTHER" id="PTHR10027:SF10">
    <property type="entry name" value="SLOWPOKE 2, ISOFORM D"/>
    <property type="match status" value="1"/>
</dbReference>
<feature type="transmembrane region" description="Helical" evidence="12">
    <location>
        <begin position="253"/>
        <end position="274"/>
    </location>
</feature>
<evidence type="ECO:0000313" key="16">
    <source>
        <dbReference type="EMBL" id="OAJ40433.1"/>
    </source>
</evidence>
<evidence type="ECO:0000256" key="6">
    <source>
        <dbReference type="ARBA" id="ARBA00022958"/>
    </source>
</evidence>
<accession>A0A177WK29</accession>
<feature type="transmembrane region" description="Helical" evidence="12">
    <location>
        <begin position="190"/>
        <end position="209"/>
    </location>
</feature>
<dbReference type="SUPFAM" id="SSF81324">
    <property type="entry name" value="Voltage-gated potassium channels"/>
    <property type="match status" value="1"/>
</dbReference>
<name>A0A177WK29_BATDL</name>
<evidence type="ECO:0000256" key="10">
    <source>
        <dbReference type="ARBA" id="ARBA00023303"/>
    </source>
</evidence>
<evidence type="ECO:0000256" key="11">
    <source>
        <dbReference type="SAM" id="MobiDB-lite"/>
    </source>
</evidence>
<evidence type="ECO:0000256" key="1">
    <source>
        <dbReference type="ARBA" id="ARBA00004141"/>
    </source>
</evidence>
<reference evidence="16 17" key="1">
    <citation type="submission" date="2006-10" db="EMBL/GenBank/DDBJ databases">
        <title>The Genome Sequence of Batrachochytrium dendrobatidis JEL423.</title>
        <authorList>
            <consortium name="The Broad Institute Genome Sequencing Platform"/>
            <person name="Birren B."/>
            <person name="Lander E."/>
            <person name="Galagan J."/>
            <person name="Cuomo C."/>
            <person name="Devon K."/>
            <person name="Jaffe D."/>
            <person name="Butler J."/>
            <person name="Alvarez P."/>
            <person name="Gnerre S."/>
            <person name="Grabherr M."/>
            <person name="Kleber M."/>
            <person name="Mauceli E."/>
            <person name="Brockman W."/>
            <person name="Young S."/>
            <person name="LaButti K."/>
            <person name="Sykes S."/>
            <person name="DeCaprio D."/>
            <person name="Crawford M."/>
            <person name="Koehrsen M."/>
            <person name="Engels R."/>
            <person name="Montgomery P."/>
            <person name="Pearson M."/>
            <person name="Howarth C."/>
            <person name="Larson L."/>
            <person name="White J."/>
            <person name="O'Leary S."/>
            <person name="Kodira C."/>
            <person name="Zeng Q."/>
            <person name="Yandava C."/>
            <person name="Alvarado L."/>
            <person name="Longcore J."/>
            <person name="James T."/>
        </authorList>
    </citation>
    <scope>NUCLEOTIDE SEQUENCE [LARGE SCALE GENOMIC DNA]</scope>
    <source>
        <strain evidence="16 17">JEL423</strain>
    </source>
</reference>
<dbReference type="InterPro" id="IPR027359">
    <property type="entry name" value="Volt_channel_dom_sf"/>
</dbReference>
<dbReference type="Pfam" id="PF00520">
    <property type="entry name" value="Ion_trans"/>
    <property type="match status" value="1"/>
</dbReference>
<gene>
    <name evidence="16" type="ORF">BDEG_24169</name>
</gene>
<dbReference type="GO" id="GO:0016020">
    <property type="term" value="C:membrane"/>
    <property type="evidence" value="ECO:0007669"/>
    <property type="project" value="UniProtKB-SubCell"/>
</dbReference>
<dbReference type="InterPro" id="IPR005821">
    <property type="entry name" value="Ion_trans_dom"/>
</dbReference>
<dbReference type="Gene3D" id="3.40.50.720">
    <property type="entry name" value="NAD(P)-binding Rossmann-like Domain"/>
    <property type="match status" value="2"/>
</dbReference>
<keyword evidence="3" id="KW-0633">Potassium transport</keyword>
<evidence type="ECO:0008006" key="18">
    <source>
        <dbReference type="Google" id="ProtNLM"/>
    </source>
</evidence>
<feature type="compositionally biased region" description="Acidic residues" evidence="11">
    <location>
        <begin position="1066"/>
        <end position="1082"/>
    </location>
</feature>
<evidence type="ECO:0000313" key="17">
    <source>
        <dbReference type="Proteomes" id="UP000077115"/>
    </source>
</evidence>
<feature type="transmembrane region" description="Helical" evidence="12">
    <location>
        <begin position="313"/>
        <end position="333"/>
    </location>
</feature>
<evidence type="ECO:0000259" key="14">
    <source>
        <dbReference type="Pfam" id="PF03493"/>
    </source>
</evidence>
<dbReference type="Gene3D" id="1.10.287.70">
    <property type="match status" value="1"/>
</dbReference>
<evidence type="ECO:0000256" key="9">
    <source>
        <dbReference type="ARBA" id="ARBA00023136"/>
    </source>
</evidence>
<dbReference type="Pfam" id="PF03493">
    <property type="entry name" value="BK_channel_a"/>
    <property type="match status" value="1"/>
</dbReference>
<evidence type="ECO:0000256" key="3">
    <source>
        <dbReference type="ARBA" id="ARBA00022538"/>
    </source>
</evidence>
<feature type="transmembrane region" description="Helical" evidence="12">
    <location>
        <begin position="41"/>
        <end position="62"/>
    </location>
</feature>
<feature type="compositionally biased region" description="Low complexity" evidence="11">
    <location>
        <begin position="800"/>
        <end position="812"/>
    </location>
</feature>
<feature type="transmembrane region" description="Helical" evidence="12">
    <location>
        <begin position="229"/>
        <end position="246"/>
    </location>
</feature>
<evidence type="ECO:0000259" key="13">
    <source>
        <dbReference type="Pfam" id="PF00520"/>
    </source>
</evidence>
<dbReference type="AlphaFoldDB" id="A0A177WK29"/>
<keyword evidence="9 12" id="KW-0472">Membrane</keyword>
<protein>
    <recommendedName>
        <fullName evidence="18">Ion transport domain-containing protein</fullName>
    </recommendedName>
</protein>
<keyword evidence="4 12" id="KW-0812">Transmembrane</keyword>
<feature type="region of interest" description="Disordered" evidence="11">
    <location>
        <begin position="1066"/>
        <end position="1091"/>
    </location>
</feature>
<feature type="domain" description="RCK N-terminal" evidence="15">
    <location>
        <begin position="419"/>
        <end position="516"/>
    </location>
</feature>
<keyword evidence="8" id="KW-0406">Ion transport</keyword>
<keyword evidence="5" id="KW-0631">Potassium channel</keyword>
<feature type="transmembrane region" description="Helical" evidence="12">
    <location>
        <begin position="375"/>
        <end position="393"/>
    </location>
</feature>
<dbReference type="InterPro" id="IPR047871">
    <property type="entry name" value="K_chnl_Slo-like"/>
</dbReference>
<dbReference type="OrthoDB" id="297496at2759"/>
<dbReference type="GO" id="GO:0005267">
    <property type="term" value="F:potassium channel activity"/>
    <property type="evidence" value="ECO:0007669"/>
    <property type="project" value="UniProtKB-KW"/>
</dbReference>
<evidence type="ECO:0000256" key="8">
    <source>
        <dbReference type="ARBA" id="ARBA00023065"/>
    </source>
</evidence>
<evidence type="ECO:0000256" key="5">
    <source>
        <dbReference type="ARBA" id="ARBA00022826"/>
    </source>
</evidence>
<feature type="domain" description="RCK N-terminal" evidence="15">
    <location>
        <begin position="827"/>
        <end position="916"/>
    </location>
</feature>
<dbReference type="Pfam" id="PF22614">
    <property type="entry name" value="Slo-like_RCK"/>
    <property type="match status" value="2"/>
</dbReference>
<evidence type="ECO:0000256" key="7">
    <source>
        <dbReference type="ARBA" id="ARBA00022989"/>
    </source>
</evidence>
<keyword evidence="7 12" id="KW-1133">Transmembrane helix</keyword>
<dbReference type="InterPro" id="IPR003929">
    <property type="entry name" value="K_chnl_BK_asu"/>
</dbReference>
<evidence type="ECO:0000259" key="15">
    <source>
        <dbReference type="Pfam" id="PF22614"/>
    </source>
</evidence>